<evidence type="ECO:0000259" key="1">
    <source>
        <dbReference type="Pfam" id="PF02121"/>
    </source>
</evidence>
<dbReference type="EMBL" id="SBIQ01000007">
    <property type="protein sequence ID" value="KAF7684604.1"/>
    <property type="molecule type" value="Genomic_DNA"/>
</dbReference>
<dbReference type="PRINTS" id="PR00391">
    <property type="entry name" value="PITRANSFER"/>
</dbReference>
<dbReference type="PANTHER" id="PTHR10658:SF11">
    <property type="entry name" value="VIBRATOR, ISOFORM B"/>
    <property type="match status" value="1"/>
</dbReference>
<proteinExistence type="predicted"/>
<sequence>MTILKKEYRIVLPLTISEYNIGQLYTVAQMSKSESTGDTSIIILENKDDVHPVLGKCRKTVKIMNLGSKVPAIIRKCVSDKALSLTEEAYNAFPRCNTHYVNNYFSSEKFSVSVESVHEEGAALRNDVFGDAEAIVDFIDIGGPAVDKRYDPSKHQNSRGPLGPEWIRRCQEKGIPLMTCYKKVTIQVNCFGLGWVTKEVDKQMRNIFLISHQQLFCSMDDWINLSLQDIRDIEEQTKKELESKVSK</sequence>
<dbReference type="PANTHER" id="PTHR10658">
    <property type="entry name" value="PHOSPHATIDYLINOSITOL TRANSFER PROTEIN"/>
    <property type="match status" value="1"/>
</dbReference>
<gene>
    <name evidence="2" type="primary">Pitpna</name>
    <name evidence="2" type="ORF">TCON_0217</name>
</gene>
<keyword evidence="3" id="KW-1185">Reference proteome</keyword>
<evidence type="ECO:0000313" key="3">
    <source>
        <dbReference type="Proteomes" id="UP001516464"/>
    </source>
</evidence>
<dbReference type="SUPFAM" id="SSF55961">
    <property type="entry name" value="Bet v1-like"/>
    <property type="match status" value="1"/>
</dbReference>
<reference evidence="2 3" key="1">
    <citation type="submission" date="2019-01" db="EMBL/GenBank/DDBJ databases">
        <title>Genomes sequencing and comparative genomics of infectious freshwater microsporidia, Cucumispora dikerogammari and Thelohania contejeani.</title>
        <authorList>
            <person name="Cormier A."/>
            <person name="Giraud I."/>
            <person name="Wattier R."/>
            <person name="Teixeira M."/>
            <person name="Grandjean F."/>
            <person name="Rigaud T."/>
            <person name="Cordaux R."/>
        </authorList>
    </citation>
    <scope>NUCLEOTIDE SEQUENCE [LARGE SCALE GENOMIC DNA]</scope>
    <source>
        <strain evidence="2">T1</strain>
        <tissue evidence="2">Spores</tissue>
    </source>
</reference>
<dbReference type="InterPro" id="IPR001666">
    <property type="entry name" value="PI_transfer"/>
</dbReference>
<protein>
    <submittedName>
        <fullName evidence="2">Phosphatidylinositol transfer protein alpha isoform</fullName>
    </submittedName>
</protein>
<comment type="caution">
    <text evidence="2">The sequence shown here is derived from an EMBL/GenBank/DDBJ whole genome shotgun (WGS) entry which is preliminary data.</text>
</comment>
<dbReference type="Pfam" id="PF02121">
    <property type="entry name" value="IP_trans"/>
    <property type="match status" value="1"/>
</dbReference>
<dbReference type="InterPro" id="IPR023393">
    <property type="entry name" value="START-like_dom_sf"/>
</dbReference>
<evidence type="ECO:0000313" key="2">
    <source>
        <dbReference type="EMBL" id="KAF7684604.1"/>
    </source>
</evidence>
<feature type="domain" description="Phosphatidylinositol transfer protein N-terminal" evidence="1">
    <location>
        <begin position="4"/>
        <end position="239"/>
    </location>
</feature>
<dbReference type="Gene3D" id="3.30.530.20">
    <property type="match status" value="1"/>
</dbReference>
<organism evidence="2 3">
    <name type="scientific">Astathelohania contejeani</name>
    <dbReference type="NCBI Taxonomy" id="164912"/>
    <lineage>
        <taxon>Eukaryota</taxon>
        <taxon>Fungi</taxon>
        <taxon>Fungi incertae sedis</taxon>
        <taxon>Microsporidia</taxon>
        <taxon>Astathelohaniidae</taxon>
        <taxon>Astathelohania</taxon>
    </lineage>
</organism>
<dbReference type="InterPro" id="IPR055261">
    <property type="entry name" value="PI_transfer_N"/>
</dbReference>
<dbReference type="Proteomes" id="UP001516464">
    <property type="component" value="Unassembled WGS sequence"/>
</dbReference>
<name>A0ABQ7I2A7_9MICR</name>
<accession>A0ABQ7I2A7</accession>